<gene>
    <name evidence="1" type="ORF">BJ875DRAFT_445979</name>
</gene>
<evidence type="ECO:0008006" key="3">
    <source>
        <dbReference type="Google" id="ProtNLM"/>
    </source>
</evidence>
<name>A0A9P7Y957_9HELO</name>
<dbReference type="EMBL" id="MU251771">
    <property type="protein sequence ID" value="KAG9229419.1"/>
    <property type="molecule type" value="Genomic_DNA"/>
</dbReference>
<comment type="caution">
    <text evidence="1">The sequence shown here is derived from an EMBL/GenBank/DDBJ whole genome shotgun (WGS) entry which is preliminary data.</text>
</comment>
<evidence type="ECO:0000313" key="2">
    <source>
        <dbReference type="Proteomes" id="UP000824998"/>
    </source>
</evidence>
<evidence type="ECO:0000313" key="1">
    <source>
        <dbReference type="EMBL" id="KAG9229419.1"/>
    </source>
</evidence>
<protein>
    <recommendedName>
        <fullName evidence="3">Cyclin N-terminal domain-containing protein</fullName>
    </recommendedName>
</protein>
<sequence length="340" mass="37765">MTSRSRSLSLDSSVDDEYFFKTYVPLSNLPTPPLGSSSNPASRRQSAEVFLTQGEILDADLLGPATHLTNLIPSSTSLTTPSVPLVHVMLTRAELPLEIVALAVCILDSLNSRFALSWRQGLPLVTPHSIVSLGRIEEHSGKQHIDSVQPELIVLAALVLAVKFLDDRQQTTRQYASLWGNELWTCDQLNFTQRSILENLGYRLLPIWEESIITEALEDMHRAGRQAFMENNEDWDTEICFGGFGSEGNRGHRGYMKGGKPLMGLGDQITPAETPMAGSNHGTKGLPQKTKYAFQHVDDDGSSRENRQYKLPTRSSFDIVEELFPSFDDPILRGMGCGFR</sequence>
<dbReference type="AlphaFoldDB" id="A0A9P7Y957"/>
<reference evidence="1" key="1">
    <citation type="journal article" date="2021" name="IMA Fungus">
        <title>Genomic characterization of three marine fungi, including Emericellopsis atlantica sp. nov. with signatures of a generalist lifestyle and marine biomass degradation.</title>
        <authorList>
            <person name="Hagestad O.C."/>
            <person name="Hou L."/>
            <person name="Andersen J.H."/>
            <person name="Hansen E.H."/>
            <person name="Altermark B."/>
            <person name="Li C."/>
            <person name="Kuhnert E."/>
            <person name="Cox R.J."/>
            <person name="Crous P.W."/>
            <person name="Spatafora J.W."/>
            <person name="Lail K."/>
            <person name="Amirebrahimi M."/>
            <person name="Lipzen A."/>
            <person name="Pangilinan J."/>
            <person name="Andreopoulos W."/>
            <person name="Hayes R.D."/>
            <person name="Ng V."/>
            <person name="Grigoriev I.V."/>
            <person name="Jackson S.A."/>
            <person name="Sutton T.D.S."/>
            <person name="Dobson A.D.W."/>
            <person name="Rama T."/>
        </authorList>
    </citation>
    <scope>NUCLEOTIDE SEQUENCE</scope>
    <source>
        <strain evidence="1">TRa018bII</strain>
    </source>
</reference>
<proteinExistence type="predicted"/>
<dbReference type="SUPFAM" id="SSF47954">
    <property type="entry name" value="Cyclin-like"/>
    <property type="match status" value="1"/>
</dbReference>
<dbReference type="Proteomes" id="UP000824998">
    <property type="component" value="Unassembled WGS sequence"/>
</dbReference>
<dbReference type="Gene3D" id="1.10.472.10">
    <property type="entry name" value="Cyclin-like"/>
    <property type="match status" value="1"/>
</dbReference>
<dbReference type="InterPro" id="IPR036915">
    <property type="entry name" value="Cyclin-like_sf"/>
</dbReference>
<keyword evidence="2" id="KW-1185">Reference proteome</keyword>
<accession>A0A9P7Y957</accession>
<dbReference type="OrthoDB" id="3877279at2759"/>
<organism evidence="1 2">
    <name type="scientific">Amylocarpus encephaloides</name>
    <dbReference type="NCBI Taxonomy" id="45428"/>
    <lineage>
        <taxon>Eukaryota</taxon>
        <taxon>Fungi</taxon>
        <taxon>Dikarya</taxon>
        <taxon>Ascomycota</taxon>
        <taxon>Pezizomycotina</taxon>
        <taxon>Leotiomycetes</taxon>
        <taxon>Helotiales</taxon>
        <taxon>Helotiales incertae sedis</taxon>
        <taxon>Amylocarpus</taxon>
    </lineage>
</organism>